<evidence type="ECO:0000313" key="3">
    <source>
        <dbReference type="EMBL" id="ABM60952.1"/>
    </source>
</evidence>
<protein>
    <recommendedName>
        <fullName evidence="2">IraD/Gp25-like domain-containing protein</fullName>
    </recommendedName>
</protein>
<dbReference type="Pfam" id="PF04965">
    <property type="entry name" value="GPW_gp25"/>
    <property type="match status" value="1"/>
</dbReference>
<dbReference type="KEGG" id="hha:Hhal_0158"/>
<reference evidence="4" key="1">
    <citation type="submission" date="2006-12" db="EMBL/GenBank/DDBJ databases">
        <title>Complete sequence of Halorhodospira halophila SL1.</title>
        <authorList>
            <consortium name="US DOE Joint Genome Institute"/>
            <person name="Copeland A."/>
            <person name="Lucas S."/>
            <person name="Lapidus A."/>
            <person name="Barry K."/>
            <person name="Detter J.C."/>
            <person name="Glavina del Rio T."/>
            <person name="Hammon N."/>
            <person name="Israni S."/>
            <person name="Dalin E."/>
            <person name="Tice H."/>
            <person name="Pitluck S."/>
            <person name="Saunders E."/>
            <person name="Brettin T."/>
            <person name="Bruce D."/>
            <person name="Han C."/>
            <person name="Tapia R."/>
            <person name="Schmutz J."/>
            <person name="Larimer F."/>
            <person name="Land M."/>
            <person name="Hauser L."/>
            <person name="Kyrpides N."/>
            <person name="Mikhailova N."/>
            <person name="Hoff W."/>
            <person name="Richardson P."/>
        </authorList>
    </citation>
    <scope>NUCLEOTIDE SEQUENCE [LARGE SCALE GENOMIC DNA]</scope>
    <source>
        <strain evidence="4">DSM 244 / SL1</strain>
    </source>
</reference>
<feature type="domain" description="IraD/Gp25-like" evidence="2">
    <location>
        <begin position="27"/>
        <end position="113"/>
    </location>
</feature>
<dbReference type="RefSeq" id="WP_011812975.1">
    <property type="nucleotide sequence ID" value="NC_008789.1"/>
</dbReference>
<dbReference type="InterPro" id="IPR007048">
    <property type="entry name" value="IraD/Gp25-like"/>
</dbReference>
<reference evidence="3 4" key="2">
    <citation type="journal article" date="2013" name="Stand. Genomic Sci.">
        <title>Complete genome sequence of Halorhodospira halophila SL1.</title>
        <authorList>
            <person name="Challacombe J.F."/>
            <person name="Majid S."/>
            <person name="Deole R."/>
            <person name="Brettin T.S."/>
            <person name="Bruce D."/>
            <person name="Delano S.F."/>
            <person name="Detter J.C."/>
            <person name="Gleasner C.D."/>
            <person name="Han C.S."/>
            <person name="Misra M."/>
            <person name="Reitenga K.G."/>
            <person name="Mikhailova N."/>
            <person name="Woyke T."/>
            <person name="Pitluck S."/>
            <person name="Nolan M."/>
            <person name="Land M.L."/>
            <person name="Saunders E."/>
            <person name="Tapia R."/>
            <person name="Lapidus A."/>
            <person name="Ivanova N."/>
            <person name="Hoff W.D."/>
        </authorList>
    </citation>
    <scope>NUCLEOTIDE SEQUENCE [LARGE SCALE GENOMIC DNA]</scope>
    <source>
        <strain evidence="4">DSM 244 / SL1</strain>
    </source>
</reference>
<dbReference type="EMBL" id="CP000544">
    <property type="protein sequence ID" value="ABM60952.1"/>
    <property type="molecule type" value="Genomic_DNA"/>
</dbReference>
<evidence type="ECO:0000256" key="1">
    <source>
        <dbReference type="SAM" id="MobiDB-lite"/>
    </source>
</evidence>
<sequence length="145" mass="15176">MTVGLFDRLEGGTGRPPPHTGTMPGSESRASVVRHILRLLAARRGRPAHLAGYGLPDLSSYYHDLDGAAACLATAAQELIPRYEPRVVSLAVHAQPASVETGYVLWLALRAQLHRGKHLTLELAVDGNAGVHLLSGGGDGSASGV</sequence>
<accession>A1WTE0</accession>
<dbReference type="HOGENOM" id="CLU_1784172_0_0_6"/>
<dbReference type="AlphaFoldDB" id="A1WTE0"/>
<evidence type="ECO:0000313" key="4">
    <source>
        <dbReference type="Proteomes" id="UP000000647"/>
    </source>
</evidence>
<proteinExistence type="predicted"/>
<keyword evidence="4" id="KW-1185">Reference proteome</keyword>
<evidence type="ECO:0000259" key="2">
    <source>
        <dbReference type="Pfam" id="PF04965"/>
    </source>
</evidence>
<gene>
    <name evidence="3" type="ordered locus">Hhal_0158</name>
</gene>
<dbReference type="SUPFAM" id="SSF160719">
    <property type="entry name" value="gpW/gp25-like"/>
    <property type="match status" value="1"/>
</dbReference>
<name>A1WTE0_HALHL</name>
<organism evidence="3 4">
    <name type="scientific">Halorhodospira halophila (strain DSM 244 / SL1)</name>
    <name type="common">Ectothiorhodospira halophila (strain DSM 244 / SL1)</name>
    <dbReference type="NCBI Taxonomy" id="349124"/>
    <lineage>
        <taxon>Bacteria</taxon>
        <taxon>Pseudomonadati</taxon>
        <taxon>Pseudomonadota</taxon>
        <taxon>Gammaproteobacteria</taxon>
        <taxon>Chromatiales</taxon>
        <taxon>Ectothiorhodospiraceae</taxon>
        <taxon>Halorhodospira</taxon>
    </lineage>
</organism>
<dbReference type="InterPro" id="IPR017737">
    <property type="entry name" value="TssE1-like"/>
</dbReference>
<feature type="region of interest" description="Disordered" evidence="1">
    <location>
        <begin position="1"/>
        <end position="27"/>
    </location>
</feature>
<dbReference type="eggNOG" id="COG3518">
    <property type="taxonomic scope" value="Bacteria"/>
</dbReference>
<dbReference type="STRING" id="349124.Hhal_0158"/>
<dbReference type="NCBIfam" id="TIGR03357">
    <property type="entry name" value="VI_zyme"/>
    <property type="match status" value="1"/>
</dbReference>
<dbReference type="Proteomes" id="UP000000647">
    <property type="component" value="Chromosome"/>
</dbReference>